<sequence length="14" mass="1684">MVFLFLIKLARDMS</sequence>
<name>A0A2P2QIV0_RHIMU</name>
<organism evidence="1">
    <name type="scientific">Rhizophora mucronata</name>
    <name type="common">Asiatic mangrove</name>
    <dbReference type="NCBI Taxonomy" id="61149"/>
    <lineage>
        <taxon>Eukaryota</taxon>
        <taxon>Viridiplantae</taxon>
        <taxon>Streptophyta</taxon>
        <taxon>Embryophyta</taxon>
        <taxon>Tracheophyta</taxon>
        <taxon>Spermatophyta</taxon>
        <taxon>Magnoliopsida</taxon>
        <taxon>eudicotyledons</taxon>
        <taxon>Gunneridae</taxon>
        <taxon>Pentapetalae</taxon>
        <taxon>rosids</taxon>
        <taxon>fabids</taxon>
        <taxon>Malpighiales</taxon>
        <taxon>Rhizophoraceae</taxon>
        <taxon>Rhizophora</taxon>
    </lineage>
</organism>
<accession>A0A2P2QIV0</accession>
<protein>
    <submittedName>
        <fullName evidence="1">Uncharacterized protein</fullName>
    </submittedName>
</protein>
<reference evidence="1" key="1">
    <citation type="submission" date="2018-02" db="EMBL/GenBank/DDBJ databases">
        <title>Rhizophora mucronata_Transcriptome.</title>
        <authorList>
            <person name="Meera S.P."/>
            <person name="Sreeshan A."/>
            <person name="Augustine A."/>
        </authorList>
    </citation>
    <scope>NUCLEOTIDE SEQUENCE</scope>
    <source>
        <tissue evidence="1">Leaf</tissue>
    </source>
</reference>
<proteinExistence type="predicted"/>
<dbReference type="EMBL" id="GGEC01086350">
    <property type="protein sequence ID" value="MBX66834.1"/>
    <property type="molecule type" value="Transcribed_RNA"/>
</dbReference>
<evidence type="ECO:0000313" key="1">
    <source>
        <dbReference type="EMBL" id="MBX66834.1"/>
    </source>
</evidence>